<dbReference type="Pfam" id="PF10923">
    <property type="entry name" value="BrxC_BrxD"/>
    <property type="match status" value="1"/>
</dbReference>
<name>A0A662ZM18_9GAMM</name>
<evidence type="ECO:0000256" key="1">
    <source>
        <dbReference type="SAM" id="MobiDB-lite"/>
    </source>
</evidence>
<evidence type="ECO:0000313" key="2">
    <source>
        <dbReference type="EMBL" id="SFP58946.1"/>
    </source>
</evidence>
<dbReference type="AlphaFoldDB" id="A0A662ZM18"/>
<proteinExistence type="predicted"/>
<reference evidence="2 3" key="1">
    <citation type="submission" date="2016-10" db="EMBL/GenBank/DDBJ databases">
        <authorList>
            <person name="Varghese N."/>
            <person name="Submissions S."/>
        </authorList>
    </citation>
    <scope>NUCLEOTIDE SEQUENCE [LARGE SCALE GENOMIC DNA]</scope>
    <source>
        <strain evidence="2 3">DSM 1361</strain>
    </source>
</reference>
<sequence length="447" mass="50708">MAVKLRPRERESIIQSLRSGVTPRTGLQFIQVGRVKEIESMIHDLDLVANEGSTFRLVIGDFGAGKSFFLQLVRSIAHEKGLVTMNADLSPDRRLQSSKGQALNLYQELSRNMSTRAKPDGNALNSVVEKFITLARTEAEETGTECSEVIKKLLKPLNDMVGGFDFTLVIMSYWKGFNEGKNALIDCANKWLRGEYHSRIEARQDLGVRTIIDDSSVYDFYKLFSVFVQIAGYKGLLILMDEMVNLYKIHNLRSREANYEQILRIINDCLQGNVRGLGFIMGGTVDFLEDPRKGLYSYEALHSRLAGNVFAKAAGVNDLSGPVMRLNNLTPEELYVLLHNIRNIFAYYNEDNYLVPDEALSKFLIHCSSRIGEAYFKTPRNTIKAFVDLLSILEQNPELKWAELLKDININREEDESMLGFDVASDSNNEEQNEQNDNDDELVSFKL</sequence>
<organism evidence="2 3">
    <name type="scientific">Ruminobacter amylophilus</name>
    <dbReference type="NCBI Taxonomy" id="867"/>
    <lineage>
        <taxon>Bacteria</taxon>
        <taxon>Pseudomonadati</taxon>
        <taxon>Pseudomonadota</taxon>
        <taxon>Gammaproteobacteria</taxon>
        <taxon>Aeromonadales</taxon>
        <taxon>Succinivibrionaceae</taxon>
        <taxon>Ruminobacter</taxon>
    </lineage>
</organism>
<dbReference type="SUPFAM" id="SSF52540">
    <property type="entry name" value="P-loop containing nucleoside triphosphate hydrolases"/>
    <property type="match status" value="1"/>
</dbReference>
<dbReference type="InterPro" id="IPR021228">
    <property type="entry name" value="BrxD"/>
</dbReference>
<dbReference type="RefSeq" id="WP_093142995.1">
    <property type="nucleotide sequence ID" value="NZ_FOXF01000040.1"/>
</dbReference>
<accession>A0A662ZM18</accession>
<keyword evidence="3" id="KW-1185">Reference proteome</keyword>
<evidence type="ECO:0008006" key="4">
    <source>
        <dbReference type="Google" id="ProtNLM"/>
    </source>
</evidence>
<evidence type="ECO:0000313" key="3">
    <source>
        <dbReference type="Proteomes" id="UP000243745"/>
    </source>
</evidence>
<protein>
    <recommendedName>
        <fullName evidence="4">ATP-binding protein</fullName>
    </recommendedName>
</protein>
<dbReference type="InterPro" id="IPR027417">
    <property type="entry name" value="P-loop_NTPase"/>
</dbReference>
<feature type="compositionally biased region" description="Acidic residues" evidence="1">
    <location>
        <begin position="428"/>
        <end position="447"/>
    </location>
</feature>
<dbReference type="Proteomes" id="UP000243745">
    <property type="component" value="Unassembled WGS sequence"/>
</dbReference>
<dbReference type="OrthoDB" id="9772976at2"/>
<gene>
    <name evidence="2" type="ORF">SAMN02910344_01804</name>
</gene>
<feature type="region of interest" description="Disordered" evidence="1">
    <location>
        <begin position="419"/>
        <end position="447"/>
    </location>
</feature>
<dbReference type="EMBL" id="FOXF01000040">
    <property type="protein sequence ID" value="SFP58946.1"/>
    <property type="molecule type" value="Genomic_DNA"/>
</dbReference>